<dbReference type="InterPro" id="IPR013709">
    <property type="entry name" value="2-isopropylmalate_synth_dimer"/>
</dbReference>
<dbReference type="InterPro" id="IPR005675">
    <property type="entry name" value="Citramal_synthase"/>
</dbReference>
<dbReference type="CDD" id="cd07941">
    <property type="entry name" value="DRE_TIM_LeuA3"/>
    <property type="match status" value="1"/>
</dbReference>
<keyword evidence="6" id="KW-0100">Branched-chain amino acid biosynthesis</keyword>
<evidence type="ECO:0000256" key="2">
    <source>
        <dbReference type="ARBA" id="ARBA00006154"/>
    </source>
</evidence>
<evidence type="ECO:0000256" key="9">
    <source>
        <dbReference type="RuleBase" id="RU003523"/>
    </source>
</evidence>
<dbReference type="Pfam" id="PF22617">
    <property type="entry name" value="HCS_D2"/>
    <property type="match status" value="1"/>
</dbReference>
<dbReference type="Proteomes" id="UP000706151">
    <property type="component" value="Unassembled WGS sequence"/>
</dbReference>
<dbReference type="InterPro" id="IPR054691">
    <property type="entry name" value="LeuA/HCS_post-cat"/>
</dbReference>
<evidence type="ECO:0000313" key="11">
    <source>
        <dbReference type="EMBL" id="MBK7954955.1"/>
    </source>
</evidence>
<organism evidence="11 12">
    <name type="scientific">Candidatus Accumulibacter affinis</name>
    <dbReference type="NCBI Taxonomy" id="2954384"/>
    <lineage>
        <taxon>Bacteria</taxon>
        <taxon>Pseudomonadati</taxon>
        <taxon>Pseudomonadota</taxon>
        <taxon>Betaproteobacteria</taxon>
        <taxon>Candidatus Accumulibacter</taxon>
    </lineage>
</organism>
<dbReference type="GO" id="GO:0009097">
    <property type="term" value="P:isoleucine biosynthetic process"/>
    <property type="evidence" value="ECO:0007669"/>
    <property type="project" value="UniProtKB-UniRule"/>
</dbReference>
<dbReference type="NCBIfam" id="TIGR00977">
    <property type="entry name" value="citramal_synth"/>
    <property type="match status" value="1"/>
</dbReference>
<protein>
    <recommendedName>
        <fullName evidence="8">Citramalate synthase</fullName>
        <ecNumber evidence="8">2.3.3.21</ecNumber>
    </recommendedName>
</protein>
<dbReference type="SUPFAM" id="SSF110921">
    <property type="entry name" value="2-isopropylmalate synthase LeuA, allosteric (dimerisation) domain"/>
    <property type="match status" value="1"/>
</dbReference>
<feature type="domain" description="Pyruvate carboxyltransferase" evidence="10">
    <location>
        <begin position="4"/>
        <end position="266"/>
    </location>
</feature>
<comment type="similarity">
    <text evidence="2 9">Belongs to the alpha-IPM synthase/homocitrate synthase family.</text>
</comment>
<dbReference type="AlphaFoldDB" id="A0A935W852"/>
<dbReference type="PROSITE" id="PS00815">
    <property type="entry name" value="AIPM_HOMOCIT_SYNTH_1"/>
    <property type="match status" value="1"/>
</dbReference>
<dbReference type="Gene3D" id="1.10.238.260">
    <property type="match status" value="1"/>
</dbReference>
<dbReference type="Gene3D" id="3.20.20.70">
    <property type="entry name" value="Aldolase class I"/>
    <property type="match status" value="1"/>
</dbReference>
<keyword evidence="5 9" id="KW-0808">Transferase</keyword>
<sequence>MSTVQIYDTTLRDGTQSEGFCLSGHSKIRLAQRLDDLGVAFIEGGWPGSNPEDAEFFERARDIDWKTALITAFGSTCRVKGGPEEDANLQALLEARTQVCTIFGKTWNLHVTDVLLTTLEDNLRIIEQSVAYLRAVGRRVIYDAEHFFDGYRADPVYALETLQAAIRGGAETVVLCDTNGGTMPWEIESILRAMNGAIHHPFGIHTHNDGECAVINALMAVRHGAIQVQGTINGFGERCGNANLCSIMANLELKMGRRCLPEGRLQKLYELSHVVDEVANVTPNDHLPYVGKSAFAHKGGVHVAAMRRSEQSYQHVAPERVGNRMRVVVSALSGRANILSKAEEHGLDVGSVADVVGVLNDVKELEARGFSFEAAEASVAMMLKRQQPDYAAPFELVDFLVNVEHRQGRGIFSEAMVKVKVKGELLHTAAEGNGPVNALDIALRKALMGHYPEIAGFHLADYKVRILDGRDGTHAITRVLIDTRNSQQLWSTVGASANIIEASWQALVDAVEYGLSIAHCSDQTSTSPAPLRTCEME</sequence>
<dbReference type="PANTHER" id="PTHR43538">
    <property type="entry name" value="ALPHA-IPM SYNTHASE/HOMOCITRATE SYNTHASE"/>
    <property type="match status" value="1"/>
</dbReference>
<dbReference type="Gene3D" id="3.30.160.270">
    <property type="match status" value="1"/>
</dbReference>
<proteinExistence type="inferred from homology"/>
<dbReference type="GO" id="GO:0009098">
    <property type="term" value="P:L-leucine biosynthetic process"/>
    <property type="evidence" value="ECO:0007669"/>
    <property type="project" value="InterPro"/>
</dbReference>
<evidence type="ECO:0000256" key="8">
    <source>
        <dbReference type="NCBIfam" id="TIGR00977"/>
    </source>
</evidence>
<accession>A0A935W852</accession>
<gene>
    <name evidence="11" type="ORF">IPK02_13910</name>
</gene>
<dbReference type="InterPro" id="IPR036230">
    <property type="entry name" value="LeuA_allosteric_dom_sf"/>
</dbReference>
<dbReference type="SUPFAM" id="SSF51569">
    <property type="entry name" value="Aldolase"/>
    <property type="match status" value="1"/>
</dbReference>
<dbReference type="GO" id="GO:0043714">
    <property type="term" value="F:(R)-citramalate synthase activity"/>
    <property type="evidence" value="ECO:0007669"/>
    <property type="project" value="UniProtKB-UniRule"/>
</dbReference>
<dbReference type="Pfam" id="PF08502">
    <property type="entry name" value="LeuA_dimer"/>
    <property type="match status" value="1"/>
</dbReference>
<dbReference type="InterPro" id="IPR013785">
    <property type="entry name" value="Aldolase_TIM"/>
</dbReference>
<dbReference type="InterPro" id="IPR002034">
    <property type="entry name" value="AIPM/Hcit_synth_CS"/>
</dbReference>
<comment type="catalytic activity">
    <reaction evidence="7">
        <text>pyruvate + acetyl-CoA + H2O = (3R)-citramalate + CoA + H(+)</text>
        <dbReference type="Rhea" id="RHEA:19045"/>
        <dbReference type="ChEBI" id="CHEBI:15361"/>
        <dbReference type="ChEBI" id="CHEBI:15377"/>
        <dbReference type="ChEBI" id="CHEBI:15378"/>
        <dbReference type="ChEBI" id="CHEBI:30934"/>
        <dbReference type="ChEBI" id="CHEBI:57287"/>
        <dbReference type="ChEBI" id="CHEBI:57288"/>
        <dbReference type="EC" id="2.3.3.21"/>
    </reaction>
</comment>
<dbReference type="EC" id="2.3.3.21" evidence="8"/>
<comment type="caution">
    <text evidence="11">The sequence shown here is derived from an EMBL/GenBank/DDBJ whole genome shotgun (WGS) entry which is preliminary data.</text>
</comment>
<evidence type="ECO:0000256" key="7">
    <source>
        <dbReference type="ARBA" id="ARBA00048263"/>
    </source>
</evidence>
<dbReference type="Pfam" id="PF00682">
    <property type="entry name" value="HMGL-like"/>
    <property type="match status" value="1"/>
</dbReference>
<name>A0A935W852_9PROT</name>
<comment type="pathway">
    <text evidence="1">Amino-acid biosynthesis; L-isoleucine biosynthesis; 2-oxobutanoate from pyruvate: step 1/3.</text>
</comment>
<evidence type="ECO:0000259" key="10">
    <source>
        <dbReference type="PROSITE" id="PS50991"/>
    </source>
</evidence>
<keyword evidence="4" id="KW-0412">Isoleucine biosynthesis</keyword>
<evidence type="ECO:0000256" key="4">
    <source>
        <dbReference type="ARBA" id="ARBA00022624"/>
    </source>
</evidence>
<dbReference type="PANTHER" id="PTHR43538:SF1">
    <property type="entry name" value="(R)-CITRAMALATE SYNTHASE"/>
    <property type="match status" value="1"/>
</dbReference>
<reference evidence="11 12" key="1">
    <citation type="submission" date="2020-10" db="EMBL/GenBank/DDBJ databases">
        <title>Connecting structure to function with the recovery of over 1000 high-quality activated sludge metagenome-assembled genomes encoding full-length rRNA genes using long-read sequencing.</title>
        <authorList>
            <person name="Singleton C.M."/>
            <person name="Petriglieri F."/>
            <person name="Kristensen J.M."/>
            <person name="Kirkegaard R.H."/>
            <person name="Michaelsen T.Y."/>
            <person name="Andersen M.H."/>
            <person name="Karst S.M."/>
            <person name="Dueholm M.S."/>
            <person name="Nielsen P.H."/>
            <person name="Albertsen M."/>
        </authorList>
    </citation>
    <scope>NUCLEOTIDE SEQUENCE [LARGE SCALE GENOMIC DNA]</scope>
    <source>
        <strain evidence="11">Fred_18-Q3-R57-64_BAT3C.720</strain>
    </source>
</reference>
<dbReference type="GO" id="GO:0003852">
    <property type="term" value="F:2-isopropylmalate synthase activity"/>
    <property type="evidence" value="ECO:0007669"/>
    <property type="project" value="InterPro"/>
</dbReference>
<dbReference type="EMBL" id="JADJOT010000009">
    <property type="protein sequence ID" value="MBK7954955.1"/>
    <property type="molecule type" value="Genomic_DNA"/>
</dbReference>
<evidence type="ECO:0000256" key="3">
    <source>
        <dbReference type="ARBA" id="ARBA00022605"/>
    </source>
</evidence>
<keyword evidence="3" id="KW-0028">Amino-acid biosynthesis</keyword>
<evidence type="ECO:0000256" key="1">
    <source>
        <dbReference type="ARBA" id="ARBA00004743"/>
    </source>
</evidence>
<dbReference type="SMART" id="SM00917">
    <property type="entry name" value="LeuA_dimer"/>
    <property type="match status" value="1"/>
</dbReference>
<evidence type="ECO:0000256" key="6">
    <source>
        <dbReference type="ARBA" id="ARBA00023304"/>
    </source>
</evidence>
<evidence type="ECO:0000313" key="12">
    <source>
        <dbReference type="Proteomes" id="UP000706151"/>
    </source>
</evidence>
<dbReference type="InterPro" id="IPR000891">
    <property type="entry name" value="PYR_CT"/>
</dbReference>
<dbReference type="PROSITE" id="PS50991">
    <property type="entry name" value="PYR_CT"/>
    <property type="match status" value="1"/>
</dbReference>
<evidence type="ECO:0000256" key="5">
    <source>
        <dbReference type="ARBA" id="ARBA00022679"/>
    </source>
</evidence>